<keyword evidence="4" id="KW-1185">Reference proteome</keyword>
<dbReference type="PANTHER" id="PTHR28219:SF1">
    <property type="entry name" value="UPF0642 PROTEIN YBL028C"/>
    <property type="match status" value="1"/>
</dbReference>
<dbReference type="GO" id="GO:0030687">
    <property type="term" value="C:preribosome, large subunit precursor"/>
    <property type="evidence" value="ECO:0007669"/>
    <property type="project" value="TreeGrafter"/>
</dbReference>
<protein>
    <recommendedName>
        <fullName evidence="2">DUF2423 domain-containing protein</fullName>
    </recommendedName>
</protein>
<reference evidence="3" key="1">
    <citation type="submission" date="2013-12" db="EMBL/GenBank/DDBJ databases">
        <authorList>
            <person name="Genoscope - CEA"/>
        </authorList>
    </citation>
    <scope>NUCLEOTIDE SEQUENCE</scope>
    <source>
        <strain evidence="3">CBS 1993</strain>
    </source>
</reference>
<feature type="compositionally biased region" description="Acidic residues" evidence="1">
    <location>
        <begin position="65"/>
        <end position="79"/>
    </location>
</feature>
<dbReference type="PANTHER" id="PTHR28219">
    <property type="entry name" value="UPF0642 PROTEIN YBL028C"/>
    <property type="match status" value="1"/>
</dbReference>
<dbReference type="GeneID" id="34522772"/>
<dbReference type="HOGENOM" id="CLU_125052_1_0_1"/>
<evidence type="ECO:0000313" key="4">
    <source>
        <dbReference type="Proteomes" id="UP000019384"/>
    </source>
</evidence>
<feature type="region of interest" description="Disordered" evidence="1">
    <location>
        <begin position="38"/>
        <end position="112"/>
    </location>
</feature>
<feature type="compositionally biased region" description="Basic residues" evidence="1">
    <location>
        <begin position="1"/>
        <end position="17"/>
    </location>
</feature>
<evidence type="ECO:0000256" key="1">
    <source>
        <dbReference type="SAM" id="MobiDB-lite"/>
    </source>
</evidence>
<dbReference type="Pfam" id="PF10338">
    <property type="entry name" value="YBL028C_N"/>
    <property type="match status" value="1"/>
</dbReference>
<dbReference type="AlphaFoldDB" id="W6MUM2"/>
<sequence>MAKSIRAKSKLAAKAVKRKGEPQRKVDERNARIAMRAAGKEPAPTSNKFVHSIPGYEEPVKETVETEEQPAEAAEVEMEVDAKKVSTSGWKTSRHTAYQRAKKSKSSKFMKF</sequence>
<reference evidence="3" key="2">
    <citation type="submission" date="2014-02" db="EMBL/GenBank/DDBJ databases">
        <title>Complete DNA sequence of /Kuraishia capsulata/ illustrates novel genomic features among budding yeasts (/Saccharomycotina/).</title>
        <authorList>
            <person name="Morales L."/>
            <person name="Noel B."/>
            <person name="Porcel B."/>
            <person name="Marcet-Houben M."/>
            <person name="Hullo M-F."/>
            <person name="Sacerdot C."/>
            <person name="Tekaia F."/>
            <person name="Leh-Louis V."/>
            <person name="Despons L."/>
            <person name="Khanna V."/>
            <person name="Aury J-M."/>
            <person name="Barbe V."/>
            <person name="Couloux A."/>
            <person name="Labadie K."/>
            <person name="Pelletier E."/>
            <person name="Souciet J-L."/>
            <person name="Boekhout T."/>
            <person name="Gabaldon T."/>
            <person name="Wincker P."/>
            <person name="Dujon B."/>
        </authorList>
    </citation>
    <scope>NUCLEOTIDE SEQUENCE</scope>
    <source>
        <strain evidence="3">CBS 1993</strain>
    </source>
</reference>
<proteinExistence type="predicted"/>
<organism evidence="3 4">
    <name type="scientific">Kuraishia capsulata CBS 1993</name>
    <dbReference type="NCBI Taxonomy" id="1382522"/>
    <lineage>
        <taxon>Eukaryota</taxon>
        <taxon>Fungi</taxon>
        <taxon>Dikarya</taxon>
        <taxon>Ascomycota</taxon>
        <taxon>Saccharomycotina</taxon>
        <taxon>Pichiomycetes</taxon>
        <taxon>Pichiales</taxon>
        <taxon>Pichiaceae</taxon>
        <taxon>Kuraishia</taxon>
    </lineage>
</organism>
<evidence type="ECO:0000259" key="2">
    <source>
        <dbReference type="Pfam" id="PF10338"/>
    </source>
</evidence>
<accession>W6MUM2</accession>
<dbReference type="RefSeq" id="XP_022461384.1">
    <property type="nucleotide sequence ID" value="XM_022600577.1"/>
</dbReference>
<dbReference type="InterPro" id="IPR019434">
    <property type="entry name" value="DUF2423"/>
</dbReference>
<feature type="compositionally biased region" description="Basic residues" evidence="1">
    <location>
        <begin position="100"/>
        <end position="112"/>
    </location>
</feature>
<dbReference type="EMBL" id="HG793130">
    <property type="protein sequence ID" value="CDK29397.1"/>
    <property type="molecule type" value="Genomic_DNA"/>
</dbReference>
<dbReference type="OrthoDB" id="4087970at2759"/>
<feature type="region of interest" description="Disordered" evidence="1">
    <location>
        <begin position="1"/>
        <end position="26"/>
    </location>
</feature>
<evidence type="ECO:0000313" key="3">
    <source>
        <dbReference type="EMBL" id="CDK29397.1"/>
    </source>
</evidence>
<gene>
    <name evidence="3" type="ORF">KUCA_T00005385001</name>
</gene>
<dbReference type="STRING" id="1382522.W6MUM2"/>
<feature type="domain" description="DUF2423" evidence="2">
    <location>
        <begin position="1"/>
        <end position="35"/>
    </location>
</feature>
<name>W6MUM2_9ASCO</name>
<dbReference type="Proteomes" id="UP000019384">
    <property type="component" value="Unassembled WGS sequence"/>
</dbReference>